<feature type="signal peptide" evidence="2">
    <location>
        <begin position="1"/>
        <end position="30"/>
    </location>
</feature>
<accession>A0A1T4SL07</accession>
<name>A0A1T4SL07_9HYPH</name>
<dbReference type="EMBL" id="FUWJ01000008">
    <property type="protein sequence ID" value="SKA28970.1"/>
    <property type="molecule type" value="Genomic_DNA"/>
</dbReference>
<gene>
    <name evidence="3" type="ORF">SAMN02745126_04848</name>
</gene>
<sequence length="312" mass="33276">MSPLIDFRKSLTIGIALAIGIVAGASSASADGQRSPDAATATTVPDPSSLDPDPWRIGFTAYGWAINVAGSVTARGQTVDVNASFIDLLQKSDSLIGWMSYFEADKGRVGFYGDLVWTRLGFARSMAAYRNPLPGLQISVTANAALVTDMVIAEMGGLYEVERWPGSDGSFTAVDALLGFRYWNSSTYASVDALGTASYAPLGIEASRQFGISLSNTMQWVDPLVGLRLRHRFTPHQEILVRGDIGGFGLGSQLTWQALGVYSYEWQIDRTVLAAVIGYRAIGVNYGAGSGFDASGMNLVLHGPVIGIGLRF</sequence>
<keyword evidence="4" id="KW-1185">Reference proteome</keyword>
<dbReference type="AlphaFoldDB" id="A0A1T4SL07"/>
<evidence type="ECO:0000313" key="4">
    <source>
        <dbReference type="Proteomes" id="UP000190092"/>
    </source>
</evidence>
<feature type="chain" id="PRO_5012843370" description="Outer membrane protein beta-barrel domain-containing protein" evidence="2">
    <location>
        <begin position="31"/>
        <end position="312"/>
    </location>
</feature>
<dbReference type="STRING" id="225324.SAMN02745126_04848"/>
<keyword evidence="2" id="KW-0732">Signal</keyword>
<dbReference type="Proteomes" id="UP000190092">
    <property type="component" value="Unassembled WGS sequence"/>
</dbReference>
<evidence type="ECO:0008006" key="5">
    <source>
        <dbReference type="Google" id="ProtNLM"/>
    </source>
</evidence>
<organism evidence="3 4">
    <name type="scientific">Enhydrobacter aerosaccus</name>
    <dbReference type="NCBI Taxonomy" id="225324"/>
    <lineage>
        <taxon>Bacteria</taxon>
        <taxon>Pseudomonadati</taxon>
        <taxon>Pseudomonadota</taxon>
        <taxon>Alphaproteobacteria</taxon>
        <taxon>Hyphomicrobiales</taxon>
        <taxon>Enhydrobacter</taxon>
    </lineage>
</organism>
<protein>
    <recommendedName>
        <fullName evidence="5">Outer membrane protein beta-barrel domain-containing protein</fullName>
    </recommendedName>
</protein>
<proteinExistence type="predicted"/>
<reference evidence="4" key="1">
    <citation type="submission" date="2017-02" db="EMBL/GenBank/DDBJ databases">
        <authorList>
            <person name="Varghese N."/>
            <person name="Submissions S."/>
        </authorList>
    </citation>
    <scope>NUCLEOTIDE SEQUENCE [LARGE SCALE GENOMIC DNA]</scope>
    <source>
        <strain evidence="4">ATCC 27094</strain>
    </source>
</reference>
<evidence type="ECO:0000256" key="1">
    <source>
        <dbReference type="SAM" id="MobiDB-lite"/>
    </source>
</evidence>
<evidence type="ECO:0000313" key="3">
    <source>
        <dbReference type="EMBL" id="SKA28970.1"/>
    </source>
</evidence>
<evidence type="ECO:0000256" key="2">
    <source>
        <dbReference type="SAM" id="SignalP"/>
    </source>
</evidence>
<feature type="region of interest" description="Disordered" evidence="1">
    <location>
        <begin position="28"/>
        <end position="51"/>
    </location>
</feature>